<feature type="compositionally biased region" description="Low complexity" evidence="1">
    <location>
        <begin position="20"/>
        <end position="43"/>
    </location>
</feature>
<keyword evidence="3" id="KW-1185">Reference proteome</keyword>
<dbReference type="RefSeq" id="WP_398711104.1">
    <property type="nucleotide sequence ID" value="NZ_JBIRUI010000012.1"/>
</dbReference>
<dbReference type="EMBL" id="JBIRUI010000012">
    <property type="protein sequence ID" value="MFI1716881.1"/>
    <property type="molecule type" value="Genomic_DNA"/>
</dbReference>
<reference evidence="2 3" key="1">
    <citation type="submission" date="2024-10" db="EMBL/GenBank/DDBJ databases">
        <title>The Natural Products Discovery Center: Release of the First 8490 Sequenced Strains for Exploring Actinobacteria Biosynthetic Diversity.</title>
        <authorList>
            <person name="Kalkreuter E."/>
            <person name="Kautsar S.A."/>
            <person name="Yang D."/>
            <person name="Bader C.D."/>
            <person name="Teijaro C.N."/>
            <person name="Fluegel L."/>
            <person name="Davis C.M."/>
            <person name="Simpson J.R."/>
            <person name="Lauterbach L."/>
            <person name="Steele A.D."/>
            <person name="Gui C."/>
            <person name="Meng S."/>
            <person name="Li G."/>
            <person name="Viehrig K."/>
            <person name="Ye F."/>
            <person name="Su P."/>
            <person name="Kiefer A.F."/>
            <person name="Nichols A."/>
            <person name="Cepeda A.J."/>
            <person name="Yan W."/>
            <person name="Fan B."/>
            <person name="Jiang Y."/>
            <person name="Adhikari A."/>
            <person name="Zheng C.-J."/>
            <person name="Schuster L."/>
            <person name="Cowan T.M."/>
            <person name="Smanski M.J."/>
            <person name="Chevrette M.G."/>
            <person name="De Carvalho L.P.S."/>
            <person name="Shen B."/>
        </authorList>
    </citation>
    <scope>NUCLEOTIDE SEQUENCE [LARGE SCALE GENOMIC DNA]</scope>
    <source>
        <strain evidence="2 3">NPDC020602</strain>
    </source>
</reference>
<proteinExistence type="predicted"/>
<evidence type="ECO:0000256" key="1">
    <source>
        <dbReference type="SAM" id="MobiDB-lite"/>
    </source>
</evidence>
<sequence length="75" mass="7120">MPRAGRGTRSRPSPTPGPAAAPGAPAGAGPAPAAPTAAGGAPSITDQPARLGELAQPGLLTSEEFAAAKVKLLGI</sequence>
<dbReference type="Proteomes" id="UP001611339">
    <property type="component" value="Unassembled WGS sequence"/>
</dbReference>
<feature type="compositionally biased region" description="Low complexity" evidence="1">
    <location>
        <begin position="1"/>
        <end position="12"/>
    </location>
</feature>
<organism evidence="2 3">
    <name type="scientific">Streptomyces litmocidini</name>
    <dbReference type="NCBI Taxonomy" id="67318"/>
    <lineage>
        <taxon>Bacteria</taxon>
        <taxon>Bacillati</taxon>
        <taxon>Actinomycetota</taxon>
        <taxon>Actinomycetes</taxon>
        <taxon>Kitasatosporales</taxon>
        <taxon>Streptomycetaceae</taxon>
        <taxon>Streptomyces</taxon>
    </lineage>
</organism>
<comment type="caution">
    <text evidence="2">The sequence shown here is derived from an EMBL/GenBank/DDBJ whole genome shotgun (WGS) entry which is preliminary data.</text>
</comment>
<name>A0ABW7UBR5_9ACTN</name>
<gene>
    <name evidence="2" type="ORF">ACH407_25335</name>
</gene>
<feature type="region of interest" description="Disordered" evidence="1">
    <location>
        <begin position="1"/>
        <end position="48"/>
    </location>
</feature>
<evidence type="ECO:0008006" key="4">
    <source>
        <dbReference type="Google" id="ProtNLM"/>
    </source>
</evidence>
<protein>
    <recommendedName>
        <fullName evidence="4">SHOCT domain-containing protein</fullName>
    </recommendedName>
</protein>
<evidence type="ECO:0000313" key="3">
    <source>
        <dbReference type="Proteomes" id="UP001611339"/>
    </source>
</evidence>
<accession>A0ABW7UBR5</accession>
<evidence type="ECO:0000313" key="2">
    <source>
        <dbReference type="EMBL" id="MFI1716881.1"/>
    </source>
</evidence>